<keyword evidence="4 5" id="KW-0472">Membrane</keyword>
<dbReference type="GO" id="GO:0006882">
    <property type="term" value="P:intracellular zinc ion homeostasis"/>
    <property type="evidence" value="ECO:0007669"/>
    <property type="project" value="TreeGrafter"/>
</dbReference>
<evidence type="ECO:0000256" key="5">
    <source>
        <dbReference type="SAM" id="Phobius"/>
    </source>
</evidence>
<evidence type="ECO:0000256" key="2">
    <source>
        <dbReference type="ARBA" id="ARBA00022692"/>
    </source>
</evidence>
<keyword evidence="3 5" id="KW-1133">Transmembrane helix</keyword>
<organism evidence="6 7">
    <name type="scientific">Candidatus Buchananbacteria bacterium RIFCSPLOWO2_01_FULL_40_23b</name>
    <dbReference type="NCBI Taxonomy" id="1797544"/>
    <lineage>
        <taxon>Bacteria</taxon>
        <taxon>Candidatus Buchananiibacteriota</taxon>
    </lineage>
</organism>
<feature type="non-terminal residue" evidence="6">
    <location>
        <position position="1"/>
    </location>
</feature>
<evidence type="ECO:0008006" key="8">
    <source>
        <dbReference type="Google" id="ProtNLM"/>
    </source>
</evidence>
<comment type="caution">
    <text evidence="6">The sequence shown here is derived from an EMBL/GenBank/DDBJ whole genome shotgun (WGS) entry which is preliminary data.</text>
</comment>
<evidence type="ECO:0000313" key="6">
    <source>
        <dbReference type="EMBL" id="OGY55111.1"/>
    </source>
</evidence>
<dbReference type="Pfam" id="PF02535">
    <property type="entry name" value="Zip"/>
    <property type="match status" value="2"/>
</dbReference>
<evidence type="ECO:0000313" key="7">
    <source>
        <dbReference type="Proteomes" id="UP000178122"/>
    </source>
</evidence>
<feature type="transmembrane region" description="Helical" evidence="5">
    <location>
        <begin position="142"/>
        <end position="163"/>
    </location>
</feature>
<dbReference type="GO" id="GO:0016020">
    <property type="term" value="C:membrane"/>
    <property type="evidence" value="ECO:0007669"/>
    <property type="project" value="UniProtKB-SubCell"/>
</dbReference>
<comment type="subcellular location">
    <subcellularLocation>
        <location evidence="1">Membrane</location>
        <topology evidence="1">Multi-pass membrane protein</topology>
    </subcellularLocation>
</comment>
<protein>
    <recommendedName>
        <fullName evidence="8">ZIP family metal transporter</fullName>
    </recommendedName>
</protein>
<keyword evidence="2 5" id="KW-0812">Transmembrane</keyword>
<evidence type="ECO:0000256" key="3">
    <source>
        <dbReference type="ARBA" id="ARBA00022989"/>
    </source>
</evidence>
<proteinExistence type="predicted"/>
<sequence>IFILVSLAIGALLGDAFIHLIPETFAEMDATMTGLLIIGGILLFLIFEKILHWHHHLSGEGTSYCDQGICKPGDKIHPVGHIVIVSDGVHNFLDGIIIGASYLVGVEIGIATTIAVVLHEIPQEIGDFGVLLHAGFSKTKALLVNLFSALLAIVGAIVVLLLNESAEAIVRWFVPISAGGFIYIAASDLIPEMHKVKEAKHSLLQIAAILIGVSAMFLLLFIETNNNNLEEDDSTPIVYEASPSLFETQ</sequence>
<reference evidence="6 7" key="1">
    <citation type="journal article" date="2016" name="Nat. Commun.">
        <title>Thousands of microbial genomes shed light on interconnected biogeochemical processes in an aquifer system.</title>
        <authorList>
            <person name="Anantharaman K."/>
            <person name="Brown C.T."/>
            <person name="Hug L.A."/>
            <person name="Sharon I."/>
            <person name="Castelle C.J."/>
            <person name="Probst A.J."/>
            <person name="Thomas B.C."/>
            <person name="Singh A."/>
            <person name="Wilkins M.J."/>
            <person name="Karaoz U."/>
            <person name="Brodie E.L."/>
            <person name="Williams K.H."/>
            <person name="Hubbard S.S."/>
            <person name="Banfield J.F."/>
        </authorList>
    </citation>
    <scope>NUCLEOTIDE SEQUENCE [LARGE SCALE GENOMIC DNA]</scope>
</reference>
<accession>A0A1G1YS06</accession>
<feature type="transmembrane region" description="Helical" evidence="5">
    <location>
        <begin position="202"/>
        <end position="222"/>
    </location>
</feature>
<dbReference type="EMBL" id="MHIN01000023">
    <property type="protein sequence ID" value="OGY55111.1"/>
    <property type="molecule type" value="Genomic_DNA"/>
</dbReference>
<dbReference type="PANTHER" id="PTHR16950:SF17">
    <property type="entry name" value="ZRT (ZRT), IRT- (IRT-) LIKE PROTEIN TRANSPORTER"/>
    <property type="match status" value="1"/>
</dbReference>
<feature type="transmembrane region" description="Helical" evidence="5">
    <location>
        <begin position="169"/>
        <end position="190"/>
    </location>
</feature>
<feature type="transmembrane region" description="Helical" evidence="5">
    <location>
        <begin position="30"/>
        <end position="47"/>
    </location>
</feature>
<dbReference type="InterPro" id="IPR003689">
    <property type="entry name" value="ZIP"/>
</dbReference>
<gene>
    <name evidence="6" type="ORF">A2912_00505</name>
</gene>
<dbReference type="GO" id="GO:0005385">
    <property type="term" value="F:zinc ion transmembrane transporter activity"/>
    <property type="evidence" value="ECO:0007669"/>
    <property type="project" value="TreeGrafter"/>
</dbReference>
<dbReference type="PANTHER" id="PTHR16950">
    <property type="entry name" value="ZINC TRANSPORTER SLC39A7 HISTIDINE-RICH MEMBRANE PROTEIN KE4"/>
    <property type="match status" value="1"/>
</dbReference>
<evidence type="ECO:0000256" key="1">
    <source>
        <dbReference type="ARBA" id="ARBA00004141"/>
    </source>
</evidence>
<dbReference type="AlphaFoldDB" id="A0A1G1YS06"/>
<name>A0A1G1YS06_9BACT</name>
<evidence type="ECO:0000256" key="4">
    <source>
        <dbReference type="ARBA" id="ARBA00023136"/>
    </source>
</evidence>
<dbReference type="Proteomes" id="UP000178122">
    <property type="component" value="Unassembled WGS sequence"/>
</dbReference>